<dbReference type="InterPro" id="IPR011701">
    <property type="entry name" value="MFS"/>
</dbReference>
<reference evidence="10 11" key="1">
    <citation type="submission" date="2024-09" db="EMBL/GenBank/DDBJ databases">
        <authorList>
            <person name="Sun Q."/>
            <person name="Mori K."/>
        </authorList>
    </citation>
    <scope>NUCLEOTIDE SEQUENCE [LARGE SCALE GENOMIC DNA]</scope>
    <source>
        <strain evidence="10 11">CCM 7609</strain>
    </source>
</reference>
<dbReference type="Proteomes" id="UP001589575">
    <property type="component" value="Unassembled WGS sequence"/>
</dbReference>
<comment type="caution">
    <text evidence="10">The sequence shown here is derived from an EMBL/GenBank/DDBJ whole genome shotgun (WGS) entry which is preliminary data.</text>
</comment>
<evidence type="ECO:0000256" key="6">
    <source>
        <dbReference type="ARBA" id="ARBA00023136"/>
    </source>
</evidence>
<name>A0ABV5FYQ6_9MICC</name>
<keyword evidence="11" id="KW-1185">Reference proteome</keyword>
<dbReference type="InterPro" id="IPR044772">
    <property type="entry name" value="NO3_transporter"/>
</dbReference>
<sequence>MAITRTAASTDPTTNTSEAPPTDRLVMGPGRWISNWQPEHPDFWNGPGRPAARRNLHWSVFCEFLGFAVWQLWSVTVVFLPAAGFDLSTSQQFWLVSLPPLVGAVLRVPYSFTVALFGGRNWTVISALLLLIPTTALAFALSTPETPVWVLYLVAALAGFGGGSFASSMANITFFFPAREKGAALGLNAAGGNIGVAVAQFLVPLAVTLLAFGTFGPNLPMAGLIWIPFILLAAWGAHRYMHNLSHARNDLKGSLSTLREPHLWLIAVIYIGTFGSFMGFGSVFPTLISLMFPAFTSLELWGAAISMAFLGPLVGSLARPFGGRLADRRGGARVTLGCFIAMSAVTAAVVLTLPWQNFWLYLGLFLALFTLTGIANGSSYRMIPLVFRLTVPAGDPVGHERKASAALGLIGAVGGFGGFMIPQVLRASHSANGSFDAAFWVLAALYLGLAVFTYLVYRRPGTALARANV</sequence>
<feature type="transmembrane region" description="Helical" evidence="8">
    <location>
        <begin position="404"/>
        <end position="425"/>
    </location>
</feature>
<comment type="similarity">
    <text evidence="2">Belongs to the major facilitator superfamily. Nitrate/nitrite porter (TC 2.A.1.8) family.</text>
</comment>
<accession>A0ABV5FYQ6</accession>
<feature type="transmembrane region" description="Helical" evidence="8">
    <location>
        <begin position="149"/>
        <end position="178"/>
    </location>
</feature>
<proteinExistence type="inferred from homology"/>
<dbReference type="PROSITE" id="PS50850">
    <property type="entry name" value="MFS"/>
    <property type="match status" value="1"/>
</dbReference>
<feature type="region of interest" description="Disordered" evidence="7">
    <location>
        <begin position="1"/>
        <end position="25"/>
    </location>
</feature>
<feature type="transmembrane region" description="Helical" evidence="8">
    <location>
        <begin position="221"/>
        <end position="241"/>
    </location>
</feature>
<feature type="transmembrane region" description="Helical" evidence="8">
    <location>
        <begin position="437"/>
        <end position="457"/>
    </location>
</feature>
<evidence type="ECO:0000256" key="7">
    <source>
        <dbReference type="SAM" id="MobiDB-lite"/>
    </source>
</evidence>
<feature type="transmembrane region" description="Helical" evidence="8">
    <location>
        <begin position="359"/>
        <end position="383"/>
    </location>
</feature>
<feature type="transmembrane region" description="Helical" evidence="8">
    <location>
        <begin position="190"/>
        <end position="215"/>
    </location>
</feature>
<gene>
    <name evidence="10" type="ORF">ACFFX0_11610</name>
</gene>
<keyword evidence="4 8" id="KW-1133">Transmembrane helix</keyword>
<protein>
    <submittedName>
        <fullName evidence="10">MFS transporter</fullName>
    </submittedName>
</protein>
<feature type="compositionally biased region" description="Polar residues" evidence="7">
    <location>
        <begin position="1"/>
        <end position="19"/>
    </location>
</feature>
<dbReference type="EMBL" id="JBHMFI010000001">
    <property type="protein sequence ID" value="MFB9071813.1"/>
    <property type="molecule type" value="Genomic_DNA"/>
</dbReference>
<dbReference type="InterPro" id="IPR020846">
    <property type="entry name" value="MFS_dom"/>
</dbReference>
<feature type="transmembrane region" description="Helical" evidence="8">
    <location>
        <begin position="58"/>
        <end position="80"/>
    </location>
</feature>
<keyword evidence="6 8" id="KW-0472">Membrane</keyword>
<evidence type="ECO:0000256" key="2">
    <source>
        <dbReference type="ARBA" id="ARBA00008432"/>
    </source>
</evidence>
<evidence type="ECO:0000256" key="1">
    <source>
        <dbReference type="ARBA" id="ARBA00004651"/>
    </source>
</evidence>
<feature type="transmembrane region" description="Helical" evidence="8">
    <location>
        <begin position="122"/>
        <end position="143"/>
    </location>
</feature>
<feature type="transmembrane region" description="Helical" evidence="8">
    <location>
        <begin position="300"/>
        <end position="322"/>
    </location>
</feature>
<evidence type="ECO:0000256" key="3">
    <source>
        <dbReference type="ARBA" id="ARBA00022692"/>
    </source>
</evidence>
<evidence type="ECO:0000256" key="8">
    <source>
        <dbReference type="SAM" id="Phobius"/>
    </source>
</evidence>
<evidence type="ECO:0000259" key="9">
    <source>
        <dbReference type="PROSITE" id="PS50850"/>
    </source>
</evidence>
<feature type="transmembrane region" description="Helical" evidence="8">
    <location>
        <begin position="262"/>
        <end position="288"/>
    </location>
</feature>
<dbReference type="PANTHER" id="PTHR23515">
    <property type="entry name" value="HIGH-AFFINITY NITRATE TRANSPORTER 2.3"/>
    <property type="match status" value="1"/>
</dbReference>
<comment type="subcellular location">
    <subcellularLocation>
        <location evidence="1">Cell membrane</location>
        <topology evidence="1">Multi-pass membrane protein</topology>
    </subcellularLocation>
</comment>
<evidence type="ECO:0000256" key="5">
    <source>
        <dbReference type="ARBA" id="ARBA00023063"/>
    </source>
</evidence>
<feature type="domain" description="Major facilitator superfamily (MFS) profile" evidence="9">
    <location>
        <begin position="52"/>
        <end position="461"/>
    </location>
</feature>
<dbReference type="CDD" id="cd17341">
    <property type="entry name" value="MFS_NRT2_like"/>
    <property type="match status" value="1"/>
</dbReference>
<evidence type="ECO:0000256" key="4">
    <source>
        <dbReference type="ARBA" id="ARBA00022989"/>
    </source>
</evidence>
<dbReference type="SUPFAM" id="SSF103473">
    <property type="entry name" value="MFS general substrate transporter"/>
    <property type="match status" value="1"/>
</dbReference>
<feature type="transmembrane region" description="Helical" evidence="8">
    <location>
        <begin position="92"/>
        <end position="110"/>
    </location>
</feature>
<dbReference type="Gene3D" id="1.20.1250.20">
    <property type="entry name" value="MFS general substrate transporter like domains"/>
    <property type="match status" value="1"/>
</dbReference>
<dbReference type="InterPro" id="IPR036259">
    <property type="entry name" value="MFS_trans_sf"/>
</dbReference>
<dbReference type="Pfam" id="PF07690">
    <property type="entry name" value="MFS_1"/>
    <property type="match status" value="1"/>
</dbReference>
<keyword evidence="3 8" id="KW-0812">Transmembrane</keyword>
<evidence type="ECO:0000313" key="10">
    <source>
        <dbReference type="EMBL" id="MFB9071813.1"/>
    </source>
</evidence>
<keyword evidence="5" id="KW-0534">Nitrate assimilation</keyword>
<feature type="transmembrane region" description="Helical" evidence="8">
    <location>
        <begin position="334"/>
        <end position="353"/>
    </location>
</feature>
<evidence type="ECO:0000313" key="11">
    <source>
        <dbReference type="Proteomes" id="UP001589575"/>
    </source>
</evidence>
<organism evidence="10 11">
    <name type="scientific">Citricoccus parietis</name>
    <dbReference type="NCBI Taxonomy" id="592307"/>
    <lineage>
        <taxon>Bacteria</taxon>
        <taxon>Bacillati</taxon>
        <taxon>Actinomycetota</taxon>
        <taxon>Actinomycetes</taxon>
        <taxon>Micrococcales</taxon>
        <taxon>Micrococcaceae</taxon>
        <taxon>Citricoccus</taxon>
    </lineage>
</organism>
<dbReference type="RefSeq" id="WP_378041883.1">
    <property type="nucleotide sequence ID" value="NZ_JBHLWH010000030.1"/>
</dbReference>